<dbReference type="Pfam" id="PF03798">
    <property type="entry name" value="TRAM_LAG1_CLN8"/>
    <property type="match status" value="1"/>
</dbReference>
<feature type="transmembrane region" description="Helical" evidence="7">
    <location>
        <begin position="136"/>
        <end position="160"/>
    </location>
</feature>
<evidence type="ECO:0000256" key="1">
    <source>
        <dbReference type="ARBA" id="ARBA00004141"/>
    </source>
</evidence>
<keyword evidence="10" id="KW-1185">Reference proteome</keyword>
<protein>
    <recommendedName>
        <fullName evidence="8">TLC domain-containing protein</fullName>
    </recommendedName>
</protein>
<evidence type="ECO:0000256" key="3">
    <source>
        <dbReference type="ARBA" id="ARBA00022989"/>
    </source>
</evidence>
<accession>A0A0H1B5D2</accession>
<feature type="region of interest" description="Disordered" evidence="6">
    <location>
        <begin position="348"/>
        <end position="378"/>
    </location>
</feature>
<feature type="transmembrane region" description="Helical" evidence="7">
    <location>
        <begin position="75"/>
        <end position="95"/>
    </location>
</feature>
<gene>
    <name evidence="9" type="ORF">EMPG_17901</name>
</gene>
<keyword evidence="3 7" id="KW-1133">Transmembrane helix</keyword>
<comment type="caution">
    <text evidence="9">The sequence shown here is derived from an EMBL/GenBank/DDBJ whole genome shotgun (WGS) entry which is preliminary data.</text>
</comment>
<dbReference type="GO" id="GO:0005783">
    <property type="term" value="C:endoplasmic reticulum"/>
    <property type="evidence" value="ECO:0007669"/>
    <property type="project" value="TreeGrafter"/>
</dbReference>
<dbReference type="AlphaFoldDB" id="A0A0H1B5D2"/>
<dbReference type="PROSITE" id="PS50922">
    <property type="entry name" value="TLC"/>
    <property type="match status" value="1"/>
</dbReference>
<feature type="domain" description="TLC" evidence="8">
    <location>
        <begin position="68"/>
        <end position="301"/>
    </location>
</feature>
<dbReference type="Proteomes" id="UP000053573">
    <property type="component" value="Unassembled WGS sequence"/>
</dbReference>
<dbReference type="PANTHER" id="PTHR13439:SF0">
    <property type="entry name" value="TOPOISOMERASE I DAMAGE AFFECTED PROTEIN 4"/>
    <property type="match status" value="1"/>
</dbReference>
<evidence type="ECO:0000256" key="2">
    <source>
        <dbReference type="ARBA" id="ARBA00022692"/>
    </source>
</evidence>
<evidence type="ECO:0000313" key="9">
    <source>
        <dbReference type="EMBL" id="KLJ06600.1"/>
    </source>
</evidence>
<keyword evidence="4 5" id="KW-0472">Membrane</keyword>
<feature type="transmembrane region" description="Helical" evidence="7">
    <location>
        <begin position="166"/>
        <end position="187"/>
    </location>
</feature>
<evidence type="ECO:0000259" key="8">
    <source>
        <dbReference type="PROSITE" id="PS50922"/>
    </source>
</evidence>
<proteinExistence type="predicted"/>
<feature type="transmembrane region" description="Helical" evidence="7">
    <location>
        <begin position="110"/>
        <end position="129"/>
    </location>
</feature>
<dbReference type="GO" id="GO:0055088">
    <property type="term" value="P:lipid homeostasis"/>
    <property type="evidence" value="ECO:0007669"/>
    <property type="project" value="TreeGrafter"/>
</dbReference>
<sequence length="378" mass="43015">MLDPIPPPPQWLQDAFRPVAEKLGLHTMTLHIHEVIFFFVFYQFIQSVVSPILSNALFPKFYPHFNRRTKLNWDVHVVSLTQSSLINVVALWVMYADKERQAMTPSERVWGYSGTGGLIQAMAVGYFLWDLIVSTRYIGVFGIGLWCHAVSALWVFSLGFRPFVNYYAPTFILYELSSPFLNFHWFFDKVNMTGSKAQWYNGMALLSAFFCCRLVWGTWQSFRVFIDIFTVYSQARGNSTWNPLDGHVSAGAEVSKFADTTMLDGIPLWLVVTYLGSNLILNSLNFFWFGKMIEAVMKRFRVPAPGAEKKVKVEESIAKIKREISDNSDAVLEAAAKLEEQERLFINGGMPEYSDGEKMTVPASTATARAPSARRRKA</sequence>
<evidence type="ECO:0000256" key="5">
    <source>
        <dbReference type="PROSITE-ProRule" id="PRU00205"/>
    </source>
</evidence>
<keyword evidence="2 5" id="KW-0812">Transmembrane</keyword>
<dbReference type="InterPro" id="IPR050846">
    <property type="entry name" value="TLCD"/>
</dbReference>
<dbReference type="SMART" id="SM00724">
    <property type="entry name" value="TLC"/>
    <property type="match status" value="1"/>
</dbReference>
<dbReference type="STRING" id="2060906.A0A0H1B5D2"/>
<dbReference type="InterPro" id="IPR006634">
    <property type="entry name" value="TLC-dom"/>
</dbReference>
<comment type="subcellular location">
    <subcellularLocation>
        <location evidence="1">Membrane</location>
        <topology evidence="1">Multi-pass membrane protein</topology>
    </subcellularLocation>
</comment>
<evidence type="ECO:0000313" key="10">
    <source>
        <dbReference type="Proteomes" id="UP000053573"/>
    </source>
</evidence>
<organism evidence="9 10">
    <name type="scientific">Blastomyces silverae</name>
    <dbReference type="NCBI Taxonomy" id="2060906"/>
    <lineage>
        <taxon>Eukaryota</taxon>
        <taxon>Fungi</taxon>
        <taxon>Dikarya</taxon>
        <taxon>Ascomycota</taxon>
        <taxon>Pezizomycotina</taxon>
        <taxon>Eurotiomycetes</taxon>
        <taxon>Eurotiomycetidae</taxon>
        <taxon>Onygenales</taxon>
        <taxon>Ajellomycetaceae</taxon>
        <taxon>Blastomyces</taxon>
    </lineage>
</organism>
<feature type="transmembrane region" description="Helical" evidence="7">
    <location>
        <begin position="266"/>
        <end position="289"/>
    </location>
</feature>
<evidence type="ECO:0000256" key="4">
    <source>
        <dbReference type="ARBA" id="ARBA00023136"/>
    </source>
</evidence>
<dbReference type="PANTHER" id="PTHR13439">
    <property type="entry name" value="CT120 PROTEIN"/>
    <property type="match status" value="1"/>
</dbReference>
<dbReference type="EMBL" id="LDEV01003006">
    <property type="protein sequence ID" value="KLJ06600.1"/>
    <property type="molecule type" value="Genomic_DNA"/>
</dbReference>
<feature type="transmembrane region" description="Helical" evidence="7">
    <location>
        <begin position="35"/>
        <end position="54"/>
    </location>
</feature>
<feature type="compositionally biased region" description="Low complexity" evidence="6">
    <location>
        <begin position="362"/>
        <end position="371"/>
    </location>
</feature>
<evidence type="ECO:0000256" key="6">
    <source>
        <dbReference type="SAM" id="MobiDB-lite"/>
    </source>
</evidence>
<feature type="transmembrane region" description="Helical" evidence="7">
    <location>
        <begin position="199"/>
        <end position="219"/>
    </location>
</feature>
<dbReference type="GO" id="GO:0016020">
    <property type="term" value="C:membrane"/>
    <property type="evidence" value="ECO:0007669"/>
    <property type="project" value="UniProtKB-SubCell"/>
</dbReference>
<reference evidence="10" key="1">
    <citation type="journal article" date="2015" name="PLoS Genet.">
        <title>The dynamic genome and transcriptome of the human fungal pathogen Blastomyces and close relative Emmonsia.</title>
        <authorList>
            <person name="Munoz J.F."/>
            <person name="Gauthier G.M."/>
            <person name="Desjardins C.A."/>
            <person name="Gallo J.E."/>
            <person name="Holder J."/>
            <person name="Sullivan T.D."/>
            <person name="Marty A.J."/>
            <person name="Carmen J.C."/>
            <person name="Chen Z."/>
            <person name="Ding L."/>
            <person name="Gujja S."/>
            <person name="Magrini V."/>
            <person name="Misas E."/>
            <person name="Mitreva M."/>
            <person name="Priest M."/>
            <person name="Saif S."/>
            <person name="Whiston E.A."/>
            <person name="Young S."/>
            <person name="Zeng Q."/>
            <person name="Goldman W.E."/>
            <person name="Mardis E.R."/>
            <person name="Taylor J.W."/>
            <person name="McEwen J.G."/>
            <person name="Clay O.K."/>
            <person name="Klein B.S."/>
            <person name="Cuomo C.A."/>
        </authorList>
    </citation>
    <scope>NUCLEOTIDE SEQUENCE [LARGE SCALE GENOMIC DNA]</scope>
    <source>
        <strain evidence="10">UAMH 139</strain>
    </source>
</reference>
<name>A0A0H1B5D2_9EURO</name>
<dbReference type="OrthoDB" id="10266980at2759"/>
<evidence type="ECO:0000256" key="7">
    <source>
        <dbReference type="SAM" id="Phobius"/>
    </source>
</evidence>